<dbReference type="InterPro" id="IPR036314">
    <property type="entry name" value="SOD_C_sf"/>
</dbReference>
<accession>A0ABR0JY21</accession>
<dbReference type="InterPro" id="IPR019832">
    <property type="entry name" value="Mn/Fe_SOD_C"/>
</dbReference>
<proteinExistence type="predicted"/>
<comment type="function">
    <text evidence="1">Component of the mitochondrial ribosome (mitoribosome), a dedicated translation machinery responsible for the synthesis of mitochondrial genome-encoded proteins, including at least some of the essential transmembrane subunits of the mitochondrial respiratory chain. The mitoribosomes are attached to the mitochondrial inner membrane and translation products are cotranslationally integrated into the membrane.</text>
</comment>
<protein>
    <recommendedName>
        <fullName evidence="3">Manganese/iron superoxide dismutase C-terminal domain-containing protein</fullName>
    </recommendedName>
</protein>
<reference evidence="4 5" key="1">
    <citation type="submission" date="2023-08" db="EMBL/GenBank/DDBJ databases">
        <title>Black Yeasts Isolated from many extreme environments.</title>
        <authorList>
            <person name="Coleine C."/>
            <person name="Stajich J.E."/>
            <person name="Selbmann L."/>
        </authorList>
    </citation>
    <scope>NUCLEOTIDE SEQUENCE [LARGE SCALE GENOMIC DNA]</scope>
    <source>
        <strain evidence="4 5">CCFEE 5885</strain>
    </source>
</reference>
<evidence type="ECO:0000256" key="1">
    <source>
        <dbReference type="ARBA" id="ARBA00037226"/>
    </source>
</evidence>
<dbReference type="SUPFAM" id="SSF46609">
    <property type="entry name" value="Fe,Mn superoxide dismutase (SOD), N-terminal domain"/>
    <property type="match status" value="1"/>
</dbReference>
<evidence type="ECO:0000259" key="3">
    <source>
        <dbReference type="Pfam" id="PF02777"/>
    </source>
</evidence>
<evidence type="ECO:0000256" key="2">
    <source>
        <dbReference type="SAM" id="MobiDB-lite"/>
    </source>
</evidence>
<feature type="domain" description="Manganese/iron superoxide dismutase C-terminal" evidence="3">
    <location>
        <begin position="134"/>
        <end position="194"/>
    </location>
</feature>
<sequence>MILRRIARPQAIAKRFEKISRPAVLQQRRCEHTLPPLGGPNNEKGEYFHEHGVPGFLSPRTYRQTWTTYQQHLVDQINNYTIDTENAAKTPYKIHLETSRQPEHAHMYNIAAMAHFNFLWWESIADQKKAVPESLRKDIEESFHSMDLLRNEMLEHADAMFGNGFVWLMKQNISQAGIGSHSNLRILCTYNAGSPYADAWRMKQDRESSTTLNLNGDRRSEMTRPQNRVGYMGPHSQQAREGYHLANTLDATPLLCLNTWQHMWIPDYGIVGKRVYLAAWWERIDWDVVFQRYNHAGRLAGNGYSYRR</sequence>
<dbReference type="Pfam" id="PF02777">
    <property type="entry name" value="Sod_Fe_C"/>
    <property type="match status" value="2"/>
</dbReference>
<dbReference type="Gene3D" id="3.55.40.20">
    <property type="entry name" value="Iron/manganese superoxide dismutase, C-terminal domain"/>
    <property type="match status" value="1"/>
</dbReference>
<dbReference type="InterPro" id="IPR036324">
    <property type="entry name" value="Mn/Fe_SOD_N_sf"/>
</dbReference>
<dbReference type="SUPFAM" id="SSF54719">
    <property type="entry name" value="Fe,Mn superoxide dismutase (SOD), C-terminal domain"/>
    <property type="match status" value="1"/>
</dbReference>
<gene>
    <name evidence="4" type="ORF">LTR24_009075</name>
</gene>
<evidence type="ECO:0000313" key="5">
    <source>
        <dbReference type="Proteomes" id="UP001345013"/>
    </source>
</evidence>
<dbReference type="PANTHER" id="PTHR43595:SF2">
    <property type="entry name" value="SMALL RIBOSOMAL SUBUNIT PROTEIN MS42"/>
    <property type="match status" value="1"/>
</dbReference>
<dbReference type="PANTHER" id="PTHR43595">
    <property type="entry name" value="37S RIBOSOMAL PROTEIN S26, MITOCHONDRIAL"/>
    <property type="match status" value="1"/>
</dbReference>
<organism evidence="4 5">
    <name type="scientific">Lithohypha guttulata</name>
    <dbReference type="NCBI Taxonomy" id="1690604"/>
    <lineage>
        <taxon>Eukaryota</taxon>
        <taxon>Fungi</taxon>
        <taxon>Dikarya</taxon>
        <taxon>Ascomycota</taxon>
        <taxon>Pezizomycotina</taxon>
        <taxon>Eurotiomycetes</taxon>
        <taxon>Chaetothyriomycetidae</taxon>
        <taxon>Chaetothyriales</taxon>
        <taxon>Trichomeriaceae</taxon>
        <taxon>Lithohypha</taxon>
    </lineage>
</organism>
<feature type="domain" description="Manganese/iron superoxide dismutase C-terminal" evidence="3">
    <location>
        <begin position="250"/>
        <end position="291"/>
    </location>
</feature>
<dbReference type="Proteomes" id="UP001345013">
    <property type="component" value="Unassembled WGS sequence"/>
</dbReference>
<name>A0ABR0JY21_9EURO</name>
<keyword evidence="5" id="KW-1185">Reference proteome</keyword>
<dbReference type="EMBL" id="JAVRRG010000180">
    <property type="protein sequence ID" value="KAK5079647.1"/>
    <property type="molecule type" value="Genomic_DNA"/>
</dbReference>
<comment type="caution">
    <text evidence="4">The sequence shown here is derived from an EMBL/GenBank/DDBJ whole genome shotgun (WGS) entry which is preliminary data.</text>
</comment>
<evidence type="ECO:0000313" key="4">
    <source>
        <dbReference type="EMBL" id="KAK5079647.1"/>
    </source>
</evidence>
<feature type="region of interest" description="Disordered" evidence="2">
    <location>
        <begin position="210"/>
        <end position="230"/>
    </location>
</feature>